<dbReference type="Proteomes" id="UP000183832">
    <property type="component" value="Unassembled WGS sequence"/>
</dbReference>
<protein>
    <submittedName>
        <fullName evidence="1">CLUMA_CG010366, isoform A</fullName>
    </submittedName>
</protein>
<dbReference type="EMBL" id="CVRI01000045">
    <property type="protein sequence ID" value="CRK97001.1"/>
    <property type="molecule type" value="Genomic_DNA"/>
</dbReference>
<gene>
    <name evidence="1" type="ORF">CLUMA_CG010366</name>
</gene>
<reference evidence="1 2" key="1">
    <citation type="submission" date="2015-04" db="EMBL/GenBank/DDBJ databases">
        <authorList>
            <person name="Syromyatnikov M.Y."/>
            <person name="Popov V.N."/>
        </authorList>
    </citation>
    <scope>NUCLEOTIDE SEQUENCE [LARGE SCALE GENOMIC DNA]</scope>
</reference>
<proteinExistence type="predicted"/>
<sequence length="84" mass="10217">MKQIRDFVYENLIQCKNMQRCVVHLCYVQSYEYGFRYLRKYSGNDKFEHHIQIAFNLMSALSKLEALCFYLTSENRTKNDFEKL</sequence>
<dbReference type="AlphaFoldDB" id="A0A1J1IEY3"/>
<keyword evidence="2" id="KW-1185">Reference proteome</keyword>
<accession>A0A1J1IEY3</accession>
<evidence type="ECO:0000313" key="1">
    <source>
        <dbReference type="EMBL" id="CRK97001.1"/>
    </source>
</evidence>
<evidence type="ECO:0000313" key="2">
    <source>
        <dbReference type="Proteomes" id="UP000183832"/>
    </source>
</evidence>
<organism evidence="1 2">
    <name type="scientific">Clunio marinus</name>
    <dbReference type="NCBI Taxonomy" id="568069"/>
    <lineage>
        <taxon>Eukaryota</taxon>
        <taxon>Metazoa</taxon>
        <taxon>Ecdysozoa</taxon>
        <taxon>Arthropoda</taxon>
        <taxon>Hexapoda</taxon>
        <taxon>Insecta</taxon>
        <taxon>Pterygota</taxon>
        <taxon>Neoptera</taxon>
        <taxon>Endopterygota</taxon>
        <taxon>Diptera</taxon>
        <taxon>Nematocera</taxon>
        <taxon>Chironomoidea</taxon>
        <taxon>Chironomidae</taxon>
        <taxon>Clunio</taxon>
    </lineage>
</organism>
<name>A0A1J1IEY3_9DIPT</name>